<dbReference type="AlphaFoldDB" id="A0AA88LRL6"/>
<evidence type="ECO:0000313" key="2">
    <source>
        <dbReference type="Proteomes" id="UP001187415"/>
    </source>
</evidence>
<dbReference type="EMBL" id="JAUPFM010000018">
    <property type="protein sequence ID" value="KAK2822709.1"/>
    <property type="molecule type" value="Genomic_DNA"/>
</dbReference>
<name>A0AA88LRL6_CHASR</name>
<sequence>MANSAIYLIFAVSPQTLHLRFCCNNTVLEDAASLGRRVRPCRSLSPKGGILCVSPTAERRPFKSSSDKMQDLQQWNYTTRMSRGVCWIHLMSV</sequence>
<organism evidence="1 2">
    <name type="scientific">Channa striata</name>
    <name type="common">Snakehead murrel</name>
    <name type="synonym">Ophicephalus striatus</name>
    <dbReference type="NCBI Taxonomy" id="64152"/>
    <lineage>
        <taxon>Eukaryota</taxon>
        <taxon>Metazoa</taxon>
        <taxon>Chordata</taxon>
        <taxon>Craniata</taxon>
        <taxon>Vertebrata</taxon>
        <taxon>Euteleostomi</taxon>
        <taxon>Actinopterygii</taxon>
        <taxon>Neopterygii</taxon>
        <taxon>Teleostei</taxon>
        <taxon>Neoteleostei</taxon>
        <taxon>Acanthomorphata</taxon>
        <taxon>Anabantaria</taxon>
        <taxon>Anabantiformes</taxon>
        <taxon>Channoidei</taxon>
        <taxon>Channidae</taxon>
        <taxon>Channa</taxon>
    </lineage>
</organism>
<accession>A0AA88LRL6</accession>
<protein>
    <submittedName>
        <fullName evidence="1">Uncharacterized protein</fullName>
    </submittedName>
</protein>
<gene>
    <name evidence="1" type="ORF">Q5P01_022774</name>
</gene>
<comment type="caution">
    <text evidence="1">The sequence shown here is derived from an EMBL/GenBank/DDBJ whole genome shotgun (WGS) entry which is preliminary data.</text>
</comment>
<reference evidence="1" key="1">
    <citation type="submission" date="2023-07" db="EMBL/GenBank/DDBJ databases">
        <title>Chromosome-level Genome Assembly of Striped Snakehead (Channa striata).</title>
        <authorList>
            <person name="Liu H."/>
        </authorList>
    </citation>
    <scope>NUCLEOTIDE SEQUENCE</scope>
    <source>
        <strain evidence="1">Gz</strain>
        <tissue evidence="1">Muscle</tissue>
    </source>
</reference>
<evidence type="ECO:0000313" key="1">
    <source>
        <dbReference type="EMBL" id="KAK2822709.1"/>
    </source>
</evidence>
<dbReference type="Proteomes" id="UP001187415">
    <property type="component" value="Unassembled WGS sequence"/>
</dbReference>
<proteinExistence type="predicted"/>
<keyword evidence="2" id="KW-1185">Reference proteome</keyword>